<dbReference type="Gene3D" id="2.40.30.10">
    <property type="entry name" value="Translation factors"/>
    <property type="match status" value="1"/>
</dbReference>
<gene>
    <name evidence="3" type="ORF">HA336_03160</name>
</gene>
<dbReference type="PRINTS" id="PR00409">
    <property type="entry name" value="PHDIOXRDTASE"/>
</dbReference>
<dbReference type="PROSITE" id="PS51384">
    <property type="entry name" value="FAD_FR"/>
    <property type="match status" value="1"/>
</dbReference>
<dbReference type="PANTHER" id="PTHR43513">
    <property type="entry name" value="DIHYDROOROTATE DEHYDROGENASE B (NAD(+)), ELECTRON TRANSFER SUBUNIT"/>
    <property type="match status" value="1"/>
</dbReference>
<dbReference type="AlphaFoldDB" id="A0A832T1P5"/>
<dbReference type="NCBIfam" id="NF000796">
    <property type="entry name" value="PRK00054.1-1"/>
    <property type="match status" value="1"/>
</dbReference>
<evidence type="ECO:0000313" key="4">
    <source>
        <dbReference type="Proteomes" id="UP000619545"/>
    </source>
</evidence>
<dbReference type="PIRSF" id="PIRSF006816">
    <property type="entry name" value="Cyc3_hyd_g"/>
    <property type="match status" value="1"/>
</dbReference>
<organism evidence="3 4">
    <name type="scientific">Methanopyrus kandleri</name>
    <dbReference type="NCBI Taxonomy" id="2320"/>
    <lineage>
        <taxon>Archaea</taxon>
        <taxon>Methanobacteriati</taxon>
        <taxon>Methanobacteriota</taxon>
        <taxon>Methanomada group</taxon>
        <taxon>Methanopyri</taxon>
        <taxon>Methanopyrales</taxon>
        <taxon>Methanopyraceae</taxon>
        <taxon>Methanopyrus</taxon>
    </lineage>
</organism>
<evidence type="ECO:0000313" key="3">
    <source>
        <dbReference type="EMBL" id="HII70215.1"/>
    </source>
</evidence>
<keyword evidence="1" id="KW-0408">Iron</keyword>
<dbReference type="Proteomes" id="UP000619545">
    <property type="component" value="Unassembled WGS sequence"/>
</dbReference>
<dbReference type="GO" id="GO:0006221">
    <property type="term" value="P:pyrimidine nucleotide biosynthetic process"/>
    <property type="evidence" value="ECO:0007669"/>
    <property type="project" value="InterPro"/>
</dbReference>
<dbReference type="PANTHER" id="PTHR43513:SF3">
    <property type="entry name" value="DIHYDROOROTATE DEHYDROGENASE B (NAD(+)), ELECTRON TRANSFER SUBUNIT-RELATED"/>
    <property type="match status" value="1"/>
</dbReference>
<dbReference type="InterPro" id="IPR012165">
    <property type="entry name" value="Cyt_c3_hydrogenase_gsu"/>
</dbReference>
<accession>A0A832T1P5</accession>
<keyword evidence="1" id="KW-0479">Metal-binding</keyword>
<dbReference type="EMBL" id="DUJS01000002">
    <property type="protein sequence ID" value="HII70215.1"/>
    <property type="molecule type" value="Genomic_DNA"/>
</dbReference>
<dbReference type="InterPro" id="IPR017927">
    <property type="entry name" value="FAD-bd_FR_type"/>
</dbReference>
<dbReference type="InterPro" id="IPR017938">
    <property type="entry name" value="Riboflavin_synthase-like_b-brl"/>
</dbReference>
<dbReference type="GO" id="GO:0046872">
    <property type="term" value="F:metal ion binding"/>
    <property type="evidence" value="ECO:0007669"/>
    <property type="project" value="UniProtKB-KW"/>
</dbReference>
<comment type="caution">
    <text evidence="3">The sequence shown here is derived from an EMBL/GenBank/DDBJ whole genome shotgun (WGS) entry which is preliminary data.</text>
</comment>
<dbReference type="Pfam" id="PF10418">
    <property type="entry name" value="DHODB_Fe-S_bind"/>
    <property type="match status" value="1"/>
</dbReference>
<keyword evidence="1" id="KW-0411">Iron-sulfur</keyword>
<dbReference type="InterPro" id="IPR019480">
    <property type="entry name" value="Dihydroorotate_DH_Fe-S-bd"/>
</dbReference>
<dbReference type="GO" id="GO:0016491">
    <property type="term" value="F:oxidoreductase activity"/>
    <property type="evidence" value="ECO:0007669"/>
    <property type="project" value="InterPro"/>
</dbReference>
<reference evidence="3" key="1">
    <citation type="journal article" date="2020" name="bioRxiv">
        <title>A rank-normalized archaeal taxonomy based on genome phylogeny resolves widespread incomplete and uneven classifications.</title>
        <authorList>
            <person name="Rinke C."/>
            <person name="Chuvochina M."/>
            <person name="Mussig A.J."/>
            <person name="Chaumeil P.-A."/>
            <person name="Waite D.W."/>
            <person name="Whitman W.B."/>
            <person name="Parks D.H."/>
            <person name="Hugenholtz P."/>
        </authorList>
    </citation>
    <scope>NUCLEOTIDE SEQUENCE</scope>
    <source>
        <strain evidence="3">UBA8853</strain>
    </source>
</reference>
<keyword evidence="1" id="KW-0001">2Fe-2S</keyword>
<dbReference type="Gene3D" id="3.40.50.80">
    <property type="entry name" value="Nucleotide-binding domain of ferredoxin-NADP reductase (FNR) module"/>
    <property type="match status" value="1"/>
</dbReference>
<protein>
    <submittedName>
        <fullName evidence="3">Dihydroorotate dehydrogenase electron transfer subunit</fullName>
    </submittedName>
</protein>
<dbReference type="GO" id="GO:0051537">
    <property type="term" value="F:2 iron, 2 sulfur cluster binding"/>
    <property type="evidence" value="ECO:0007669"/>
    <property type="project" value="UniProtKB-KW"/>
</dbReference>
<evidence type="ECO:0000256" key="1">
    <source>
        <dbReference type="PIRSR" id="PIRSR006816-2"/>
    </source>
</evidence>
<dbReference type="GO" id="GO:0050660">
    <property type="term" value="F:flavin adenine dinucleotide binding"/>
    <property type="evidence" value="ECO:0007669"/>
    <property type="project" value="InterPro"/>
</dbReference>
<sequence length="251" mass="27664">MENREECERTIVLRLRPERPIRWEPGQFLMLGISGVDEKPMAFSGGDDREFELTIEIVGPFTERCADLEPGDVVWVRGPYGKPFEVRGSRAVVVAGGTGVAPLVPLVERLRRARVHVTSVLGGPHADRLPRKDDLEKLSDELYVTTEDGSEGRKGFPTDVLEELVEKECPDVVYACGPEGMLVRVAEIAREHDVPCQVSVVRYVKCGEGICGSCALGKGLLVCRDGPVFWTEELEGTEFGGVRRDVTGKPE</sequence>
<dbReference type="InterPro" id="IPR001433">
    <property type="entry name" value="OxRdtase_FAD/NAD-bd"/>
</dbReference>
<dbReference type="InterPro" id="IPR039261">
    <property type="entry name" value="FNR_nucleotide-bd"/>
</dbReference>
<name>A0A832T1P5_9EURY</name>
<comment type="cofactor">
    <cofactor evidence="1">
        <name>[2Fe-2S] cluster</name>
        <dbReference type="ChEBI" id="CHEBI:190135"/>
    </cofactor>
    <text evidence="1">Binds 1 [2Fe-2S] cluster per subunit.</text>
</comment>
<feature type="binding site" evidence="1">
    <location>
        <position position="223"/>
    </location>
    <ligand>
        <name>[2Fe-2S] cluster</name>
        <dbReference type="ChEBI" id="CHEBI:190135"/>
    </ligand>
</feature>
<evidence type="ECO:0000259" key="2">
    <source>
        <dbReference type="PROSITE" id="PS51384"/>
    </source>
</evidence>
<feature type="domain" description="FAD-binding FR-type" evidence="2">
    <location>
        <begin position="1"/>
        <end position="86"/>
    </location>
</feature>
<dbReference type="SUPFAM" id="SSF63380">
    <property type="entry name" value="Riboflavin synthase domain-like"/>
    <property type="match status" value="1"/>
</dbReference>
<feature type="binding site" evidence="1">
    <location>
        <position position="211"/>
    </location>
    <ligand>
        <name>[2Fe-2S] cluster</name>
        <dbReference type="ChEBI" id="CHEBI:190135"/>
    </ligand>
</feature>
<dbReference type="SUPFAM" id="SSF52343">
    <property type="entry name" value="Ferredoxin reductase-like, C-terminal NADP-linked domain"/>
    <property type="match status" value="1"/>
</dbReference>
<proteinExistence type="predicted"/>
<feature type="binding site" evidence="1">
    <location>
        <position position="206"/>
    </location>
    <ligand>
        <name>[2Fe-2S] cluster</name>
        <dbReference type="ChEBI" id="CHEBI:190135"/>
    </ligand>
</feature>
<dbReference type="InterPro" id="IPR050353">
    <property type="entry name" value="PyrK_electron_transfer"/>
</dbReference>
<dbReference type="Pfam" id="PF00175">
    <property type="entry name" value="NAD_binding_1"/>
    <property type="match status" value="1"/>
</dbReference>
<feature type="binding site" evidence="1">
    <location>
        <position position="214"/>
    </location>
    <ligand>
        <name>[2Fe-2S] cluster</name>
        <dbReference type="ChEBI" id="CHEBI:190135"/>
    </ligand>
</feature>